<comment type="caution">
    <text evidence="1">The sequence shown here is derived from an EMBL/GenBank/DDBJ whole genome shotgun (WGS) entry which is preliminary data.</text>
</comment>
<accession>A0A432NUT9</accession>
<name>A0A432NUT9_9HYPH</name>
<organism evidence="1 2">
    <name type="scientific">Rhizobium anhuiense</name>
    <dbReference type="NCBI Taxonomy" id="1184720"/>
    <lineage>
        <taxon>Bacteria</taxon>
        <taxon>Pseudomonadati</taxon>
        <taxon>Pseudomonadota</taxon>
        <taxon>Alphaproteobacteria</taxon>
        <taxon>Hyphomicrobiales</taxon>
        <taxon>Rhizobiaceae</taxon>
        <taxon>Rhizobium/Agrobacterium group</taxon>
        <taxon>Rhizobium</taxon>
    </lineage>
</organism>
<sequence>MGFPHIFYTADKPCQGNYVNNTDLFSCHGDKRRRHPISKTLDPEFAARRQPLQAIIPLIKVETG</sequence>
<gene>
    <name evidence="1" type="ORF">EEQ99_08675</name>
</gene>
<dbReference type="Proteomes" id="UP000273611">
    <property type="component" value="Unassembled WGS sequence"/>
</dbReference>
<evidence type="ECO:0000313" key="1">
    <source>
        <dbReference type="EMBL" id="RUM03254.1"/>
    </source>
</evidence>
<proteinExistence type="predicted"/>
<dbReference type="EMBL" id="RIBW01000002">
    <property type="protein sequence ID" value="RUM03254.1"/>
    <property type="molecule type" value="Genomic_DNA"/>
</dbReference>
<protein>
    <submittedName>
        <fullName evidence="1">Uncharacterized protein</fullName>
    </submittedName>
</protein>
<dbReference type="AlphaFoldDB" id="A0A432NUT9"/>
<reference evidence="1 2" key="1">
    <citation type="journal article" date="2015" name="Int. J. Syst. Evol. Microbiol.">
        <title>Rhizobium anhuiense sp. nov., isolated from effective nodules of Vicia faba and Pisum sativum.</title>
        <authorList>
            <person name="Zhang Y.J."/>
            <person name="Zheng W.T."/>
            <person name="Everall I."/>
            <person name="Young J.P."/>
            <person name="Zhang X.X."/>
            <person name="Tian C.F."/>
            <person name="Sui X.H."/>
            <person name="Wang E.T."/>
            <person name="Chen W.X."/>
        </authorList>
    </citation>
    <scope>NUCLEOTIDE SEQUENCE [LARGE SCALE GENOMIC DNA]</scope>
    <source>
        <strain evidence="1 2">CCBAU 23252</strain>
    </source>
</reference>
<evidence type="ECO:0000313" key="2">
    <source>
        <dbReference type="Proteomes" id="UP000273611"/>
    </source>
</evidence>